<dbReference type="Pfam" id="PF08021">
    <property type="entry name" value="FAD_binding_9"/>
    <property type="match status" value="1"/>
</dbReference>
<reference evidence="3" key="1">
    <citation type="journal article" date="2014" name="Int. J. Syst. Evol. Microbiol.">
        <title>Complete genome sequence of Corynebacterium casei LMG S-19264T (=DSM 44701T), isolated from a smear-ripened cheese.</title>
        <authorList>
            <consortium name="US DOE Joint Genome Institute (JGI-PGF)"/>
            <person name="Walter F."/>
            <person name="Albersmeier A."/>
            <person name="Kalinowski J."/>
            <person name="Ruckert C."/>
        </authorList>
    </citation>
    <scope>NUCLEOTIDE SEQUENCE</scope>
    <source>
        <strain evidence="3">KCTC 32182</strain>
    </source>
</reference>
<protein>
    <recommendedName>
        <fullName evidence="2">FAD-binding FR-type domain-containing protein</fullName>
    </recommendedName>
</protein>
<feature type="domain" description="FAD-binding FR-type" evidence="2">
    <location>
        <begin position="5"/>
        <end position="111"/>
    </location>
</feature>
<dbReference type="InterPro" id="IPR007037">
    <property type="entry name" value="SIP_rossman_dom"/>
</dbReference>
<dbReference type="InterPro" id="IPR013113">
    <property type="entry name" value="SIP_FAD-bd"/>
</dbReference>
<evidence type="ECO:0000313" key="3">
    <source>
        <dbReference type="EMBL" id="GGY22716.1"/>
    </source>
</evidence>
<proteinExistence type="inferred from homology"/>
<dbReference type="InterPro" id="IPR017927">
    <property type="entry name" value="FAD-bd_FR_type"/>
</dbReference>
<evidence type="ECO:0000259" key="2">
    <source>
        <dbReference type="PROSITE" id="PS51384"/>
    </source>
</evidence>
<evidence type="ECO:0000256" key="1">
    <source>
        <dbReference type="ARBA" id="ARBA00035644"/>
    </source>
</evidence>
<dbReference type="GO" id="GO:0016491">
    <property type="term" value="F:oxidoreductase activity"/>
    <property type="evidence" value="ECO:0007669"/>
    <property type="project" value="InterPro"/>
</dbReference>
<comment type="caution">
    <text evidence="3">The sequence shown here is derived from an EMBL/GenBank/DDBJ whole genome shotgun (WGS) entry which is preliminary data.</text>
</comment>
<dbReference type="PANTHER" id="PTHR30157:SF0">
    <property type="entry name" value="NADPH-DEPENDENT FERRIC-CHELATE REDUCTASE"/>
    <property type="match status" value="1"/>
</dbReference>
<dbReference type="AlphaFoldDB" id="A0A918UB78"/>
<dbReference type="Proteomes" id="UP000645257">
    <property type="component" value="Unassembled WGS sequence"/>
</dbReference>
<dbReference type="PROSITE" id="PS51384">
    <property type="entry name" value="FAD_FR"/>
    <property type="match status" value="1"/>
</dbReference>
<dbReference type="CDD" id="cd06193">
    <property type="entry name" value="siderophore_interacting"/>
    <property type="match status" value="1"/>
</dbReference>
<evidence type="ECO:0000313" key="4">
    <source>
        <dbReference type="Proteomes" id="UP000645257"/>
    </source>
</evidence>
<keyword evidence="4" id="KW-1185">Reference proteome</keyword>
<dbReference type="RefSeq" id="WP_189535423.1">
    <property type="nucleotide sequence ID" value="NZ_BMYX01000017.1"/>
</dbReference>
<dbReference type="SUPFAM" id="SSF63380">
    <property type="entry name" value="Riboflavin synthase domain-like"/>
    <property type="match status" value="1"/>
</dbReference>
<accession>A0A918UB78</accession>
<dbReference type="Gene3D" id="2.40.30.10">
    <property type="entry name" value="Translation factors"/>
    <property type="match status" value="1"/>
</dbReference>
<dbReference type="InterPro" id="IPR039261">
    <property type="entry name" value="FNR_nucleotide-bd"/>
</dbReference>
<gene>
    <name evidence="3" type="ORF">GCM10011289_28260</name>
</gene>
<dbReference type="EMBL" id="BMYX01000017">
    <property type="protein sequence ID" value="GGY22716.1"/>
    <property type="molecule type" value="Genomic_DNA"/>
</dbReference>
<dbReference type="Pfam" id="PF04954">
    <property type="entry name" value="SIP"/>
    <property type="match status" value="1"/>
</dbReference>
<dbReference type="PANTHER" id="PTHR30157">
    <property type="entry name" value="FERRIC REDUCTASE, NADPH-DEPENDENT"/>
    <property type="match status" value="1"/>
</dbReference>
<comment type="similarity">
    <text evidence="1">Belongs to the SIP oxidoreductase family.</text>
</comment>
<organism evidence="3 4">
    <name type="scientific">Paludibacterium paludis</name>
    <dbReference type="NCBI Taxonomy" id="1225769"/>
    <lineage>
        <taxon>Bacteria</taxon>
        <taxon>Pseudomonadati</taxon>
        <taxon>Pseudomonadota</taxon>
        <taxon>Betaproteobacteria</taxon>
        <taxon>Neisseriales</taxon>
        <taxon>Chromobacteriaceae</taxon>
        <taxon>Paludibacterium</taxon>
    </lineage>
</organism>
<sequence length="245" mass="26855">MLPPQNTCTITLISRRQLSPSMVRLTFHGKVGDFPIRHGRNVKLMMPCLPGQGDGVVKRIYTIRHLNADAGTIDIDFVLHEPDGPASHFARHAAPGDSLQMIGPKGALTLPAGLPVFIAGDASALPAIGALLESLPADATGTALIHVPLPADEQALSCPPGVRLVWLHGGDTDILYRQAASSPVDDWRDAFIWVAAESGLVRRLRDHYARHGRPGRHHTRIMGYWKAGQSETEYHEERHREMDED</sequence>
<dbReference type="InterPro" id="IPR017938">
    <property type="entry name" value="Riboflavin_synthase-like_b-brl"/>
</dbReference>
<reference evidence="3" key="2">
    <citation type="submission" date="2020-09" db="EMBL/GenBank/DDBJ databases">
        <authorList>
            <person name="Sun Q."/>
            <person name="Kim S."/>
        </authorList>
    </citation>
    <scope>NUCLEOTIDE SEQUENCE</scope>
    <source>
        <strain evidence="3">KCTC 32182</strain>
    </source>
</reference>
<dbReference type="Gene3D" id="3.40.50.80">
    <property type="entry name" value="Nucleotide-binding domain of ferredoxin-NADP reductase (FNR) module"/>
    <property type="match status" value="1"/>
</dbReference>
<name>A0A918UB78_9NEIS</name>
<dbReference type="InterPro" id="IPR039374">
    <property type="entry name" value="SIP_fam"/>
</dbReference>